<accession>A0A7H2PTC6</accession>
<reference evidence="1 2" key="2">
    <citation type="submission" date="2020-09" db="EMBL/GenBank/DDBJ databases">
        <authorList>
            <person name="Chen F.-J."/>
            <person name="Lee Y.-T."/>
        </authorList>
    </citation>
    <scope>NUCLEOTIDE SEQUENCE [LARGE SCALE GENOMIC DNA]</scope>
    <source>
        <strain evidence="1 2">AS73</strain>
    </source>
</reference>
<dbReference type="RefSeq" id="WP_000503081.1">
    <property type="nucleotide sequence ID" value="NZ_CP061561.1"/>
</dbReference>
<dbReference type="Proteomes" id="UP000516862">
    <property type="component" value="Chromosome"/>
</dbReference>
<dbReference type="EMBL" id="CP061561">
    <property type="protein sequence ID" value="QNX06109.1"/>
    <property type="molecule type" value="Genomic_DNA"/>
</dbReference>
<sequence length="120" mass="13436">MGDVMSTSECISFQEAVEIGLQKAADSERIKAEVQSILQELNSVAAKATNRNFILFDLSEPEVKQLSPLKFDFNNYSFPIAVRCGALEVECNSICELVESIKQFLRSAYFGDFIRMNINA</sequence>
<dbReference type="AlphaFoldDB" id="A0A7H2PTC6"/>
<reference evidence="2" key="1">
    <citation type="submission" date="2020-09" db="EMBL/GenBank/DDBJ databases">
        <title>Clinical and molecular characterization of Acinetobacter seifertii in Taiwan.</title>
        <authorList>
            <person name="Li L.-H."/>
            <person name="Yang Y.-S."/>
            <person name="Sun J.-R."/>
            <person name="Huang T.-W."/>
            <person name="Huang W.-C."/>
            <person name="Wang Y.-C."/>
            <person name="Kuo T.-H."/>
            <person name="Kuo S.-C."/>
            <person name="Chen T.-L."/>
        </authorList>
    </citation>
    <scope>NUCLEOTIDE SEQUENCE [LARGE SCALE GENOMIC DNA]</scope>
    <source>
        <strain evidence="2">AS73</strain>
    </source>
</reference>
<proteinExistence type="predicted"/>
<protein>
    <submittedName>
        <fullName evidence="1">Uncharacterized protein</fullName>
    </submittedName>
</protein>
<name>A0A7H2PTC6_9GAMM</name>
<evidence type="ECO:0000313" key="1">
    <source>
        <dbReference type="EMBL" id="QNX06109.1"/>
    </source>
</evidence>
<organism evidence="1 2">
    <name type="scientific">Acinetobacter seifertii</name>
    <dbReference type="NCBI Taxonomy" id="1530123"/>
    <lineage>
        <taxon>Bacteria</taxon>
        <taxon>Pseudomonadati</taxon>
        <taxon>Pseudomonadota</taxon>
        <taxon>Gammaproteobacteria</taxon>
        <taxon>Moraxellales</taxon>
        <taxon>Moraxellaceae</taxon>
        <taxon>Acinetobacter</taxon>
        <taxon>Acinetobacter calcoaceticus/baumannii complex</taxon>
    </lineage>
</organism>
<evidence type="ECO:0000313" key="2">
    <source>
        <dbReference type="Proteomes" id="UP000516862"/>
    </source>
</evidence>
<gene>
    <name evidence="1" type="ORF">IC796_03995</name>
</gene>